<name>A0A7H9AZH5_ZYGMR</name>
<gene>
    <name evidence="1" type="ORF">HG535_0C01840</name>
</gene>
<accession>A0A7H9AZH5</accession>
<dbReference type="EMBL" id="CP058606">
    <property type="protein sequence ID" value="QLG71835.1"/>
    <property type="molecule type" value="Genomic_DNA"/>
</dbReference>
<dbReference type="GeneID" id="59235531"/>
<evidence type="ECO:0000313" key="1">
    <source>
        <dbReference type="EMBL" id="QLG71835.1"/>
    </source>
</evidence>
<dbReference type="RefSeq" id="XP_037143563.1">
    <property type="nucleotide sequence ID" value="XM_037287668.1"/>
</dbReference>
<dbReference type="Proteomes" id="UP000509704">
    <property type="component" value="Chromosome 3"/>
</dbReference>
<dbReference type="Pfam" id="PF17315">
    <property type="entry name" value="FMP23"/>
    <property type="match status" value="1"/>
</dbReference>
<dbReference type="AlphaFoldDB" id="A0A7H9AZH5"/>
<keyword evidence="2" id="KW-1185">Reference proteome</keyword>
<dbReference type="OrthoDB" id="4029988at2759"/>
<dbReference type="InterPro" id="IPR035283">
    <property type="entry name" value="Fmp23"/>
</dbReference>
<organism evidence="1 2">
    <name type="scientific">Zygotorulaspora mrakii</name>
    <name type="common">Zygosaccharomyces mrakii</name>
    <dbReference type="NCBI Taxonomy" id="42260"/>
    <lineage>
        <taxon>Eukaryota</taxon>
        <taxon>Fungi</taxon>
        <taxon>Dikarya</taxon>
        <taxon>Ascomycota</taxon>
        <taxon>Saccharomycotina</taxon>
        <taxon>Saccharomycetes</taxon>
        <taxon>Saccharomycetales</taxon>
        <taxon>Saccharomycetaceae</taxon>
        <taxon>Zygotorulaspora</taxon>
    </lineage>
</organism>
<reference evidence="1 2" key="1">
    <citation type="submission" date="2020-07" db="EMBL/GenBank/DDBJ databases">
        <title>The yeast mating-type switching endonuclease HO is a domesticated member of an unorthodox homing genetic element family.</title>
        <authorList>
            <person name="Coughlan A.Y."/>
            <person name="Lombardi L."/>
            <person name="Braun-Galleani S."/>
            <person name="Martos A.R."/>
            <person name="Galeote V."/>
            <person name="Bigey F."/>
            <person name="Dequin S."/>
            <person name="Byrne K.P."/>
            <person name="Wolfe K.H."/>
        </authorList>
    </citation>
    <scope>NUCLEOTIDE SEQUENCE [LARGE SCALE GENOMIC DNA]</scope>
    <source>
        <strain evidence="1 2">NRRL Y-6702</strain>
    </source>
</reference>
<dbReference type="KEGG" id="zmk:HG535_0C01840"/>
<evidence type="ECO:0008006" key="3">
    <source>
        <dbReference type="Google" id="ProtNLM"/>
    </source>
</evidence>
<protein>
    <recommendedName>
        <fullName evidence="3">Protein FMP23, mitochondrial</fullName>
    </recommendedName>
</protein>
<evidence type="ECO:0000313" key="2">
    <source>
        <dbReference type="Proteomes" id="UP000509704"/>
    </source>
</evidence>
<proteinExistence type="predicted"/>
<sequence>MSSCLARSFSTARITLSRAASHRVLIPPTSHFNNSASHSIATNIPRHEYKQLPENSNYIEKFYDELRLFSTEFLAKQLNKSYTDFENDPDELVFQVEKFIELQIIPKHSELRESSTVSPMQSVECKTLSDQIVIQRYLDFARGVKKTLMFNGGHTFIFDAMLQAKEVFDSFQTQKAMNK</sequence>